<dbReference type="NCBIfam" id="TIGR00080">
    <property type="entry name" value="pimt"/>
    <property type="match status" value="1"/>
</dbReference>
<dbReference type="PROSITE" id="PS01279">
    <property type="entry name" value="PCMT"/>
    <property type="match status" value="1"/>
</dbReference>
<dbReference type="GO" id="GO:0032259">
    <property type="term" value="P:methylation"/>
    <property type="evidence" value="ECO:0007669"/>
    <property type="project" value="UniProtKB-KW"/>
</dbReference>
<dbReference type="Gene3D" id="3.40.50.150">
    <property type="entry name" value="Vaccinia Virus protein VP39"/>
    <property type="match status" value="1"/>
</dbReference>
<evidence type="ECO:0000256" key="6">
    <source>
        <dbReference type="ARBA" id="ARBA00022691"/>
    </source>
</evidence>
<dbReference type="RefSeq" id="WP_068807901.1">
    <property type="nucleotide sequence ID" value="NZ_CP014671.1"/>
</dbReference>
<dbReference type="FunFam" id="3.40.50.150:FF:000010">
    <property type="entry name" value="Protein-L-isoaspartate O-methyltransferase"/>
    <property type="match status" value="1"/>
</dbReference>
<evidence type="ECO:0000256" key="2">
    <source>
        <dbReference type="ARBA" id="ARBA00005369"/>
    </source>
</evidence>
<dbReference type="PANTHER" id="PTHR11579:SF0">
    <property type="entry name" value="PROTEIN-L-ISOASPARTATE(D-ASPARTATE) O-METHYLTRANSFERASE"/>
    <property type="match status" value="1"/>
</dbReference>
<organism evidence="9 10">
    <name type="scientific">Immundisolibacter cernigliae</name>
    <dbReference type="NCBI Taxonomy" id="1810504"/>
    <lineage>
        <taxon>Bacteria</taxon>
        <taxon>Pseudomonadati</taxon>
        <taxon>Pseudomonadota</taxon>
        <taxon>Gammaproteobacteria</taxon>
        <taxon>Immundisolibacterales</taxon>
        <taxon>Immundisolibacteraceae</taxon>
        <taxon>Immundisolibacter</taxon>
    </lineage>
</organism>
<keyword evidence="5 7" id="KW-0808">Transferase</keyword>
<feature type="region of interest" description="Disordered" evidence="8">
    <location>
        <begin position="1"/>
        <end position="23"/>
    </location>
</feature>
<gene>
    <name evidence="7 9" type="primary">pcm</name>
    <name evidence="9" type="ORF">PG2T_07290</name>
</gene>
<evidence type="ECO:0000313" key="9">
    <source>
        <dbReference type="EMBL" id="ANX05536.1"/>
    </source>
</evidence>
<dbReference type="NCBIfam" id="NF001453">
    <property type="entry name" value="PRK00312.1"/>
    <property type="match status" value="1"/>
</dbReference>
<evidence type="ECO:0000256" key="3">
    <source>
        <dbReference type="ARBA" id="ARBA00022490"/>
    </source>
</evidence>
<evidence type="ECO:0000256" key="7">
    <source>
        <dbReference type="HAMAP-Rule" id="MF_00090"/>
    </source>
</evidence>
<evidence type="ECO:0000256" key="8">
    <source>
        <dbReference type="SAM" id="MobiDB-lite"/>
    </source>
</evidence>
<dbReference type="HAMAP" id="MF_00090">
    <property type="entry name" value="PIMT"/>
    <property type="match status" value="1"/>
</dbReference>
<evidence type="ECO:0000256" key="1">
    <source>
        <dbReference type="ARBA" id="ARBA00004496"/>
    </source>
</evidence>
<dbReference type="KEGG" id="gbi:PG2T_07290"/>
<feature type="active site" evidence="7">
    <location>
        <position position="81"/>
    </location>
</feature>
<dbReference type="CDD" id="cd02440">
    <property type="entry name" value="AdoMet_MTases"/>
    <property type="match status" value="1"/>
</dbReference>
<dbReference type="EC" id="2.1.1.77" evidence="7"/>
<dbReference type="PANTHER" id="PTHR11579">
    <property type="entry name" value="PROTEIN-L-ISOASPARTATE O-METHYLTRANSFERASE"/>
    <property type="match status" value="1"/>
</dbReference>
<dbReference type="OrthoDB" id="9810066at2"/>
<dbReference type="InterPro" id="IPR000682">
    <property type="entry name" value="PCMT"/>
</dbReference>
<name>A0A1B1YXS5_9GAMM</name>
<evidence type="ECO:0000256" key="4">
    <source>
        <dbReference type="ARBA" id="ARBA00022603"/>
    </source>
</evidence>
<sequence>MSNPFHAGSGSGSSQQAAGIGMTSQRTRDRLVELLAQLSPLDPRVLDVMRQIPRHLFVEEALASRAYDNVSLPIGHGQTISQPLTVAQMTSALLQGPPLRRVLEIGTGSGYQTAVLAALVPEVVSIERIGALAAQARRVLRDLRVRNVALVVGDGSQGLPGKGPYDGILITAAAATLAPQLFEQLAEDGRLIAPVGSSEQALRRFTRTATGLHEERLGAAHFVPLRRGRG</sequence>
<keyword evidence="4 7" id="KW-0489">Methyltransferase</keyword>
<dbReference type="InterPro" id="IPR029063">
    <property type="entry name" value="SAM-dependent_MTases_sf"/>
</dbReference>
<dbReference type="GO" id="GO:0005737">
    <property type="term" value="C:cytoplasm"/>
    <property type="evidence" value="ECO:0007669"/>
    <property type="project" value="UniProtKB-SubCell"/>
</dbReference>
<dbReference type="Pfam" id="PF01135">
    <property type="entry name" value="PCMT"/>
    <property type="match status" value="1"/>
</dbReference>
<dbReference type="Proteomes" id="UP000092952">
    <property type="component" value="Chromosome"/>
</dbReference>
<keyword evidence="3 7" id="KW-0963">Cytoplasm</keyword>
<comment type="catalytic activity">
    <reaction evidence="7">
        <text>[protein]-L-isoaspartate + S-adenosyl-L-methionine = [protein]-L-isoaspartate alpha-methyl ester + S-adenosyl-L-homocysteine</text>
        <dbReference type="Rhea" id="RHEA:12705"/>
        <dbReference type="Rhea" id="RHEA-COMP:12143"/>
        <dbReference type="Rhea" id="RHEA-COMP:12144"/>
        <dbReference type="ChEBI" id="CHEBI:57856"/>
        <dbReference type="ChEBI" id="CHEBI:59789"/>
        <dbReference type="ChEBI" id="CHEBI:90596"/>
        <dbReference type="ChEBI" id="CHEBI:90598"/>
        <dbReference type="EC" id="2.1.1.77"/>
    </reaction>
</comment>
<dbReference type="GO" id="GO:0004719">
    <property type="term" value="F:protein-L-isoaspartate (D-aspartate) O-methyltransferase activity"/>
    <property type="evidence" value="ECO:0007669"/>
    <property type="project" value="UniProtKB-UniRule"/>
</dbReference>
<comment type="function">
    <text evidence="7">Catalyzes the methyl esterification of L-isoaspartyl residues in peptides and proteins that result from spontaneous decomposition of normal L-aspartyl and L-asparaginyl residues. It plays a role in the repair and/or degradation of damaged proteins.</text>
</comment>
<dbReference type="AlphaFoldDB" id="A0A1B1YXS5"/>
<dbReference type="FunCoup" id="A0A1B1YXS5">
    <property type="interactions" value="427"/>
</dbReference>
<dbReference type="SUPFAM" id="SSF53335">
    <property type="entry name" value="S-adenosyl-L-methionine-dependent methyltransferases"/>
    <property type="match status" value="1"/>
</dbReference>
<comment type="similarity">
    <text evidence="2 7">Belongs to the methyltransferase superfamily. L-isoaspartyl/D-aspartyl protein methyltransferase family.</text>
</comment>
<evidence type="ECO:0000313" key="10">
    <source>
        <dbReference type="Proteomes" id="UP000092952"/>
    </source>
</evidence>
<dbReference type="InParanoid" id="A0A1B1YXS5"/>
<reference evidence="10" key="1">
    <citation type="submission" date="2016-03" db="EMBL/GenBank/DDBJ databases">
        <title>Complete genome sequence of Solimmundus cernigliae, representing a novel lineage of polycyclic aromatic hydrocarbon degraders within the Gammaproteobacteria.</title>
        <authorList>
            <person name="Singleton D.R."/>
            <person name="Dickey A.N."/>
            <person name="Scholl E.H."/>
            <person name="Wright F.A."/>
            <person name="Aitken M.D."/>
        </authorList>
    </citation>
    <scope>NUCLEOTIDE SEQUENCE [LARGE SCALE GENOMIC DNA]</scope>
    <source>
        <strain evidence="10">TR3.2</strain>
    </source>
</reference>
<dbReference type="STRING" id="1810504.PG2T_07290"/>
<protein>
    <recommendedName>
        <fullName evidence="7">Protein-L-isoaspartate O-methyltransferase</fullName>
        <ecNumber evidence="7">2.1.1.77</ecNumber>
    </recommendedName>
    <alternativeName>
        <fullName evidence="7">L-isoaspartyl protein carboxyl methyltransferase</fullName>
    </alternativeName>
    <alternativeName>
        <fullName evidence="7">Protein L-isoaspartyl methyltransferase</fullName>
    </alternativeName>
    <alternativeName>
        <fullName evidence="7">Protein-beta-aspartate methyltransferase</fullName>
        <shortName evidence="7">PIMT</shortName>
    </alternativeName>
</protein>
<evidence type="ECO:0000256" key="5">
    <source>
        <dbReference type="ARBA" id="ARBA00022679"/>
    </source>
</evidence>
<proteinExistence type="inferred from homology"/>
<accession>A0A1B1YXS5</accession>
<keyword evidence="6 7" id="KW-0949">S-adenosyl-L-methionine</keyword>
<dbReference type="GO" id="GO:0030091">
    <property type="term" value="P:protein repair"/>
    <property type="evidence" value="ECO:0007669"/>
    <property type="project" value="UniProtKB-UniRule"/>
</dbReference>
<comment type="subcellular location">
    <subcellularLocation>
        <location evidence="1 7">Cytoplasm</location>
    </subcellularLocation>
</comment>
<keyword evidence="10" id="KW-1185">Reference proteome</keyword>
<dbReference type="EMBL" id="CP014671">
    <property type="protein sequence ID" value="ANX05536.1"/>
    <property type="molecule type" value="Genomic_DNA"/>
</dbReference>